<dbReference type="Gene3D" id="3.40.50.2300">
    <property type="match status" value="1"/>
</dbReference>
<gene>
    <name evidence="11" type="ORF">G195_000559</name>
</gene>
<feature type="transmembrane region" description="Helical" evidence="8">
    <location>
        <begin position="606"/>
        <end position="624"/>
    </location>
</feature>
<dbReference type="CDD" id="cd06261">
    <property type="entry name" value="TM_PBP2"/>
    <property type="match status" value="1"/>
</dbReference>
<evidence type="ECO:0000256" key="7">
    <source>
        <dbReference type="PROSITE-ProRule" id="PRU00169"/>
    </source>
</evidence>
<organism evidence="11 12">
    <name type="scientific">Phytophthora kernoviae 00238/432</name>
    <dbReference type="NCBI Taxonomy" id="1284355"/>
    <lineage>
        <taxon>Eukaryota</taxon>
        <taxon>Sar</taxon>
        <taxon>Stramenopiles</taxon>
        <taxon>Oomycota</taxon>
        <taxon>Peronosporomycetes</taxon>
        <taxon>Peronosporales</taxon>
        <taxon>Peronosporaceae</taxon>
        <taxon>Phytophthora</taxon>
    </lineage>
</organism>
<dbReference type="CDD" id="cd17536">
    <property type="entry name" value="REC_YesN-like"/>
    <property type="match status" value="1"/>
</dbReference>
<dbReference type="PROSITE" id="PS50928">
    <property type="entry name" value="ABC_TM1"/>
    <property type="match status" value="1"/>
</dbReference>
<keyword evidence="2" id="KW-0813">Transport</keyword>
<evidence type="ECO:0000256" key="8">
    <source>
        <dbReference type="SAM" id="Phobius"/>
    </source>
</evidence>
<dbReference type="SUPFAM" id="SSF52172">
    <property type="entry name" value="CheY-like"/>
    <property type="match status" value="1"/>
</dbReference>
<evidence type="ECO:0000256" key="4">
    <source>
        <dbReference type="ARBA" id="ARBA00022692"/>
    </source>
</evidence>
<dbReference type="GO" id="GO:0000160">
    <property type="term" value="P:phosphorelay signal transduction system"/>
    <property type="evidence" value="ECO:0007669"/>
    <property type="project" value="InterPro"/>
</dbReference>
<keyword evidence="7" id="KW-0597">Phosphoprotein</keyword>
<protein>
    <recommendedName>
        <fullName evidence="13">Response regulatory domain-containing protein</fullName>
    </recommendedName>
</protein>
<evidence type="ECO:0000313" key="12">
    <source>
        <dbReference type="Proteomes" id="UP000702964"/>
    </source>
</evidence>
<keyword evidence="3" id="KW-1003">Cell membrane</keyword>
<dbReference type="AlphaFoldDB" id="A0A8J4SW56"/>
<feature type="transmembrane region" description="Helical" evidence="8">
    <location>
        <begin position="439"/>
        <end position="460"/>
    </location>
</feature>
<dbReference type="InterPro" id="IPR011006">
    <property type="entry name" value="CheY-like_superfamily"/>
</dbReference>
<feature type="transmembrane region" description="Helical" evidence="8">
    <location>
        <begin position="407"/>
        <end position="427"/>
    </location>
</feature>
<evidence type="ECO:0000259" key="9">
    <source>
        <dbReference type="PROSITE" id="PS50110"/>
    </source>
</evidence>
<dbReference type="PANTHER" id="PTHR43227">
    <property type="entry name" value="BLL4140 PROTEIN"/>
    <property type="match status" value="1"/>
</dbReference>
<dbReference type="InterPro" id="IPR000515">
    <property type="entry name" value="MetI-like"/>
</dbReference>
<evidence type="ECO:0000256" key="6">
    <source>
        <dbReference type="ARBA" id="ARBA00023136"/>
    </source>
</evidence>
<dbReference type="InterPro" id="IPR035906">
    <property type="entry name" value="MetI-like_sf"/>
</dbReference>
<evidence type="ECO:0000256" key="5">
    <source>
        <dbReference type="ARBA" id="ARBA00022989"/>
    </source>
</evidence>
<dbReference type="Gene3D" id="1.10.3720.10">
    <property type="entry name" value="MetI-like"/>
    <property type="match status" value="1"/>
</dbReference>
<dbReference type="Proteomes" id="UP000702964">
    <property type="component" value="Unassembled WGS sequence"/>
</dbReference>
<feature type="transmembrane region" description="Helical" evidence="8">
    <location>
        <begin position="490"/>
        <end position="518"/>
    </location>
</feature>
<keyword evidence="4 8" id="KW-0812">Transmembrane</keyword>
<sequence>MQIAGTACNGLEALAMMDEGPVDLIITDIMMPQMTGLELIREIKERNPYTKFIILSGYEEFKYVREGISLGVENYLLKPVNMDELEATIKHMQRDWEQEEIRQIQMDQSWRILRNNILQRWANETIDAKEFRERAQLLEIPMNKSSYCAAALRIVGDDEGNDPQIHLAGIAEKCELLGNQGLPDGCGVICFPDQEGDIMVLFVSARTEDFDEWQLQALSRMKQAVAEDTGARAWGIIGQSESTYLGFPKSCKSVKLWLQNHLFMDGDTFIMLVESEEDANLRQEKPGPAMEQFHKLLRDGESTEVDRFIDEFFMVEGKERCFPRTPFFNSAIQLMLAAKELEKTPDYGEIFGPLSRIHSLSKLKQLDFRIHPGGFLESVLKSDWVGLKNFEFLFSTSDAYIITRNTILYNLGLIFLGLVLAVTLAIIMNELLNKRLAKIYQTAMFMPYFLSWVIISYFVFSFLSVEKGVFNQIITYFGGDPVSWYSETGYWPYFLILLGLWKGAGYGSVVYLAAIAGIDRSYYEAAMIDGATKWKQIRYITLPLLRPLMIILTILAIGGIFRSDFGLFYQVPRDSGALYPVTNVIDTFVYRGLTIMGDTGMSTATGLYQSVVGLILVLLANYAVRKIEKDYAVF</sequence>
<dbReference type="PROSITE" id="PS50110">
    <property type="entry name" value="RESPONSE_REGULATORY"/>
    <property type="match status" value="1"/>
</dbReference>
<dbReference type="InterPro" id="IPR001789">
    <property type="entry name" value="Sig_transdc_resp-reg_receiver"/>
</dbReference>
<dbReference type="SMART" id="SM00448">
    <property type="entry name" value="REC"/>
    <property type="match status" value="1"/>
</dbReference>
<evidence type="ECO:0000256" key="2">
    <source>
        <dbReference type="ARBA" id="ARBA00022448"/>
    </source>
</evidence>
<accession>A0A8J4SW56</accession>
<proteinExistence type="predicted"/>
<reference evidence="11" key="1">
    <citation type="journal article" date="2015" name="Genom Data">
        <title>Draft genome sequences of Phytophthora kernoviae and Phytophthora ramorum lineage EU2 from Scotland.</title>
        <authorList>
            <person name="Sambles C."/>
            <person name="Schlenzig A."/>
            <person name="O'Neill P."/>
            <person name="Grant M."/>
            <person name="Studholme D.J."/>
        </authorList>
    </citation>
    <scope>NUCLEOTIDE SEQUENCE</scope>
    <source>
        <strain evidence="11">00238/432</strain>
    </source>
</reference>
<feature type="domain" description="Response regulatory" evidence="9">
    <location>
        <begin position="1"/>
        <end position="93"/>
    </location>
</feature>
<comment type="caution">
    <text evidence="11">The sequence shown here is derived from an EMBL/GenBank/DDBJ whole genome shotgun (WGS) entry which is preliminary data.</text>
</comment>
<dbReference type="GO" id="GO:0005886">
    <property type="term" value="C:plasma membrane"/>
    <property type="evidence" value="ECO:0007669"/>
    <property type="project" value="UniProtKB-SubCell"/>
</dbReference>
<feature type="domain" description="ABC transmembrane type-1" evidence="10">
    <location>
        <begin position="403"/>
        <end position="620"/>
    </location>
</feature>
<feature type="transmembrane region" description="Helical" evidence="8">
    <location>
        <begin position="539"/>
        <end position="561"/>
    </location>
</feature>
<dbReference type="GO" id="GO:0055085">
    <property type="term" value="P:transmembrane transport"/>
    <property type="evidence" value="ECO:0007669"/>
    <property type="project" value="InterPro"/>
</dbReference>
<keyword evidence="5 8" id="KW-1133">Transmembrane helix</keyword>
<evidence type="ECO:0000313" key="11">
    <source>
        <dbReference type="EMBL" id="KAF4325768.1"/>
    </source>
</evidence>
<dbReference type="PANTHER" id="PTHR43227:SF11">
    <property type="entry name" value="BLL4140 PROTEIN"/>
    <property type="match status" value="1"/>
</dbReference>
<dbReference type="SUPFAM" id="SSF161098">
    <property type="entry name" value="MetI-like"/>
    <property type="match status" value="1"/>
</dbReference>
<name>A0A8J4SW56_9STRA</name>
<dbReference type="Pfam" id="PF00072">
    <property type="entry name" value="Response_reg"/>
    <property type="match status" value="1"/>
</dbReference>
<dbReference type="EMBL" id="AOFI03000002">
    <property type="protein sequence ID" value="KAF4325768.1"/>
    <property type="molecule type" value="Genomic_DNA"/>
</dbReference>
<dbReference type="InterPro" id="IPR050809">
    <property type="entry name" value="UgpAE/MalFG_permease"/>
</dbReference>
<keyword evidence="6 8" id="KW-0472">Membrane</keyword>
<feature type="modified residue" description="4-aspartylphosphate" evidence="7">
    <location>
        <position position="28"/>
    </location>
</feature>
<comment type="subcellular location">
    <subcellularLocation>
        <location evidence="1">Cell membrane</location>
        <topology evidence="1">Multi-pass membrane protein</topology>
    </subcellularLocation>
</comment>
<dbReference type="Pfam" id="PF00528">
    <property type="entry name" value="BPD_transp_1"/>
    <property type="match status" value="1"/>
</dbReference>
<evidence type="ECO:0008006" key="13">
    <source>
        <dbReference type="Google" id="ProtNLM"/>
    </source>
</evidence>
<evidence type="ECO:0000256" key="1">
    <source>
        <dbReference type="ARBA" id="ARBA00004651"/>
    </source>
</evidence>
<reference evidence="11" key="2">
    <citation type="submission" date="2020-02" db="EMBL/GenBank/DDBJ databases">
        <authorList>
            <person name="Studholme D.J."/>
        </authorList>
    </citation>
    <scope>NUCLEOTIDE SEQUENCE</scope>
    <source>
        <strain evidence="11">00238/432</strain>
    </source>
</reference>
<evidence type="ECO:0000256" key="3">
    <source>
        <dbReference type="ARBA" id="ARBA00022475"/>
    </source>
</evidence>
<evidence type="ECO:0000259" key="10">
    <source>
        <dbReference type="PROSITE" id="PS50928"/>
    </source>
</evidence>